<evidence type="ECO:0000256" key="1">
    <source>
        <dbReference type="ARBA" id="ARBA00022737"/>
    </source>
</evidence>
<dbReference type="AlphaFoldDB" id="A0A6J7KRF6"/>
<dbReference type="Gene3D" id="2.60.40.10">
    <property type="entry name" value="Immunoglobulins"/>
    <property type="match status" value="1"/>
</dbReference>
<dbReference type="EMBL" id="CAFBNC010000185">
    <property type="protein sequence ID" value="CAB4957463.1"/>
    <property type="molecule type" value="Genomic_DNA"/>
</dbReference>
<dbReference type="Gene3D" id="2.130.10.30">
    <property type="entry name" value="Regulator of chromosome condensation 1/beta-lactamase-inhibitor protein II"/>
    <property type="match status" value="1"/>
</dbReference>
<protein>
    <submittedName>
        <fullName evidence="3">Unannotated protein</fullName>
    </submittedName>
</protein>
<dbReference type="InterPro" id="IPR003961">
    <property type="entry name" value="FN3_dom"/>
</dbReference>
<dbReference type="SMART" id="SM00060">
    <property type="entry name" value="FN3"/>
    <property type="match status" value="2"/>
</dbReference>
<dbReference type="CDD" id="cd00063">
    <property type="entry name" value="FN3"/>
    <property type="match status" value="1"/>
</dbReference>
<sequence>MTVPSLSGVRSVSSGYFNTCVVLSDASAKCWGYNGQGQLGNGSYTHTATPTSVSGSSRYSAIAAGTYSICAVLENRSIQCWGANESGQIGNGTTTASTTPTATNSLTSSWLSRPLTPSAPVGVEVSLVSSTSVTLSWTTPATDGGSAITKYQYKVGTGAWTDAVGTTSPISITGLPNYVTSTIRLRAVNSMGASTPSVAVTVRPKLTGPTIGVAYSSGKQGVQVGFAFTRPTGSTLAGFTVRAYAKGTTTVVSSCQTLPNGRSCYIPSLTSGTEYDIRVQGYFTVSGDPKVRETLESATSRVRVNS</sequence>
<dbReference type="PANTHER" id="PTHR13817:SF73">
    <property type="entry name" value="FIBRONECTIN TYPE-III DOMAIN-CONTAINING PROTEIN"/>
    <property type="match status" value="1"/>
</dbReference>
<dbReference type="Pfam" id="PF00041">
    <property type="entry name" value="fn3"/>
    <property type="match status" value="1"/>
</dbReference>
<organism evidence="3">
    <name type="scientific">freshwater metagenome</name>
    <dbReference type="NCBI Taxonomy" id="449393"/>
    <lineage>
        <taxon>unclassified sequences</taxon>
        <taxon>metagenomes</taxon>
        <taxon>ecological metagenomes</taxon>
    </lineage>
</organism>
<evidence type="ECO:0000313" key="3">
    <source>
        <dbReference type="EMBL" id="CAB4957463.1"/>
    </source>
</evidence>
<proteinExistence type="predicted"/>
<dbReference type="InterPro" id="IPR050964">
    <property type="entry name" value="Striated_Muscle_Regulatory"/>
</dbReference>
<dbReference type="InterPro" id="IPR013783">
    <property type="entry name" value="Ig-like_fold"/>
</dbReference>
<dbReference type="InterPro" id="IPR009091">
    <property type="entry name" value="RCC1/BLIP-II"/>
</dbReference>
<reference evidence="3" key="1">
    <citation type="submission" date="2020-05" db="EMBL/GenBank/DDBJ databases">
        <authorList>
            <person name="Chiriac C."/>
            <person name="Salcher M."/>
            <person name="Ghai R."/>
            <person name="Kavagutti S V."/>
        </authorList>
    </citation>
    <scope>NUCLEOTIDE SEQUENCE</scope>
</reference>
<gene>
    <name evidence="3" type="ORF">UFOPK3733_02248</name>
</gene>
<dbReference type="PROSITE" id="PS50012">
    <property type="entry name" value="RCC1_3"/>
    <property type="match status" value="1"/>
</dbReference>
<name>A0A6J7KRF6_9ZZZZ</name>
<dbReference type="PROSITE" id="PS50853">
    <property type="entry name" value="FN3"/>
    <property type="match status" value="1"/>
</dbReference>
<dbReference type="InterPro" id="IPR000408">
    <property type="entry name" value="Reg_chr_condens"/>
</dbReference>
<dbReference type="Pfam" id="PF13540">
    <property type="entry name" value="RCC1_2"/>
    <property type="match status" value="2"/>
</dbReference>
<feature type="domain" description="Fibronectin type-III" evidence="2">
    <location>
        <begin position="119"/>
        <end position="210"/>
    </location>
</feature>
<evidence type="ECO:0000259" key="2">
    <source>
        <dbReference type="PROSITE" id="PS50853"/>
    </source>
</evidence>
<dbReference type="SUPFAM" id="SSF49265">
    <property type="entry name" value="Fibronectin type III"/>
    <property type="match status" value="1"/>
</dbReference>
<dbReference type="PANTHER" id="PTHR13817">
    <property type="entry name" value="TITIN"/>
    <property type="match status" value="1"/>
</dbReference>
<dbReference type="SUPFAM" id="SSF50985">
    <property type="entry name" value="RCC1/BLIP-II"/>
    <property type="match status" value="1"/>
</dbReference>
<dbReference type="InterPro" id="IPR036116">
    <property type="entry name" value="FN3_sf"/>
</dbReference>
<accession>A0A6J7KRF6</accession>
<keyword evidence="1" id="KW-0677">Repeat</keyword>